<dbReference type="Proteomes" id="UP001175147">
    <property type="component" value="Unassembled WGS sequence"/>
</dbReference>
<dbReference type="RefSeq" id="WP_304385039.1">
    <property type="nucleotide sequence ID" value="NZ_JAUPBL010000029.1"/>
</dbReference>
<name>A0ABT8YVL6_9SPIR</name>
<dbReference type="Gene3D" id="3.60.40.10">
    <property type="entry name" value="PPM-type phosphatase domain"/>
    <property type="match status" value="1"/>
</dbReference>
<keyword evidence="4" id="KW-1185">Reference proteome</keyword>
<dbReference type="SUPFAM" id="SSF57997">
    <property type="entry name" value="Tropomyosin"/>
    <property type="match status" value="1"/>
</dbReference>
<sequence length="414" mass="47582">MGNNSFSCYKYLAQGKSHIKNNTPCQDYCDYFFSEDFSIIALSDGAGSCKFSQIGSKTLVDSTIELLKNNYETIIDKNEDEIKSLIISYLSKKIEQTALEQKIEEKQLSATLLFVLSYKDKAMYGHIGDDIIGCDFKNELIVLDRGENGEFKNETVFFRKNIKKDYLKLKIIPNKDILSFFCFSDGLEHVFISNKEDILAPKLQTYSSWIYKYENKTYEEEITDDLNYIASSNYAIDDDLSLIIMNINSDKNDKIREYKEYVIDIINDDFNKKLESQNNSINSLGKKLENQNNSINSLEKKLESQNNSINSLEKKLESQNNSINSLEKKLESQNNSINSLEKKLANQNNSINSLEKKLESQNSYIGSLEKKLESQNSYIGSLYEKLEIKINSLDEILNSNNKSNNNAEKKIVYI</sequence>
<dbReference type="PANTHER" id="PTHR23143">
    <property type="entry name" value="TRICHOHYALIN-RELATED"/>
    <property type="match status" value="1"/>
</dbReference>
<proteinExistence type="predicted"/>
<dbReference type="SUPFAM" id="SSF81606">
    <property type="entry name" value="PP2C-like"/>
    <property type="match status" value="1"/>
</dbReference>
<evidence type="ECO:0000313" key="4">
    <source>
        <dbReference type="Proteomes" id="UP001175147"/>
    </source>
</evidence>
<feature type="domain" description="PPM-type phosphatase" evidence="2">
    <location>
        <begin position="15"/>
        <end position="210"/>
    </location>
</feature>
<evidence type="ECO:0000259" key="2">
    <source>
        <dbReference type="Pfam" id="PF13672"/>
    </source>
</evidence>
<feature type="coiled-coil region" evidence="1">
    <location>
        <begin position="271"/>
        <end position="371"/>
    </location>
</feature>
<dbReference type="InterPro" id="IPR026737">
    <property type="entry name" value="GOLGA6L"/>
</dbReference>
<evidence type="ECO:0000313" key="3">
    <source>
        <dbReference type="EMBL" id="MDO7019884.1"/>
    </source>
</evidence>
<reference evidence="3" key="1">
    <citation type="submission" date="2023-07" db="EMBL/GenBank/DDBJ databases">
        <title>Mucosal microbiota of week-old chicken and adult hens.</title>
        <authorList>
            <person name="Volf J."/>
            <person name="Karasova D."/>
            <person name="Crhanova M."/>
            <person name="Faldynova M."/>
            <person name="Prikrylova H."/>
            <person name="Zeman M."/>
            <person name="Babak V."/>
            <person name="Rajova J."/>
            <person name="Rychlik I."/>
        </authorList>
    </citation>
    <scope>NUCLEOTIDE SEQUENCE</scope>
    <source>
        <strain evidence="3">ET902</strain>
    </source>
</reference>
<evidence type="ECO:0000256" key="1">
    <source>
        <dbReference type="SAM" id="Coils"/>
    </source>
</evidence>
<dbReference type="InterPro" id="IPR001932">
    <property type="entry name" value="PPM-type_phosphatase-like_dom"/>
</dbReference>
<dbReference type="InterPro" id="IPR036457">
    <property type="entry name" value="PPM-type-like_dom_sf"/>
</dbReference>
<organism evidence="3 4">
    <name type="scientific">Brachyspira innocens</name>
    <dbReference type="NCBI Taxonomy" id="13264"/>
    <lineage>
        <taxon>Bacteria</taxon>
        <taxon>Pseudomonadati</taxon>
        <taxon>Spirochaetota</taxon>
        <taxon>Spirochaetia</taxon>
        <taxon>Brachyspirales</taxon>
        <taxon>Brachyspiraceae</taxon>
        <taxon>Brachyspira</taxon>
    </lineage>
</organism>
<keyword evidence="1" id="KW-0175">Coiled coil</keyword>
<accession>A0ABT8YVL6</accession>
<dbReference type="EMBL" id="JAUPBM010000029">
    <property type="protein sequence ID" value="MDO7019884.1"/>
    <property type="molecule type" value="Genomic_DNA"/>
</dbReference>
<dbReference type="Gene3D" id="1.10.287.1490">
    <property type="match status" value="1"/>
</dbReference>
<gene>
    <name evidence="3" type="ORF">Q5M86_03740</name>
</gene>
<dbReference type="Pfam" id="PF13672">
    <property type="entry name" value="PP2C_2"/>
    <property type="match status" value="1"/>
</dbReference>
<protein>
    <submittedName>
        <fullName evidence="3">Protein phosphatase 2C domain-containing protein</fullName>
    </submittedName>
</protein>
<dbReference type="PANTHER" id="PTHR23143:SF23">
    <property type="entry name" value="ZINC FINGER PROTEIN 729-LIKE"/>
    <property type="match status" value="1"/>
</dbReference>
<comment type="caution">
    <text evidence="3">The sequence shown here is derived from an EMBL/GenBank/DDBJ whole genome shotgun (WGS) entry which is preliminary data.</text>
</comment>